<evidence type="ECO:0000256" key="1">
    <source>
        <dbReference type="ARBA" id="ARBA00004629"/>
    </source>
</evidence>
<keyword evidence="15" id="KW-1185">Reference proteome</keyword>
<evidence type="ECO:0000313" key="15">
    <source>
        <dbReference type="Proteomes" id="UP000472241"/>
    </source>
</evidence>
<evidence type="ECO:0000256" key="13">
    <source>
        <dbReference type="SAM" id="MobiDB-lite"/>
    </source>
</evidence>
<dbReference type="GO" id="GO:0051301">
    <property type="term" value="P:cell division"/>
    <property type="evidence" value="ECO:0007669"/>
    <property type="project" value="UniProtKB-KW"/>
</dbReference>
<evidence type="ECO:0000256" key="9">
    <source>
        <dbReference type="ARBA" id="ARBA00023054"/>
    </source>
</evidence>
<dbReference type="Ensembl" id="ENSLCNT00005023730.1">
    <property type="protein sequence ID" value="ENSLCNP00005021197.1"/>
    <property type="gene ID" value="ENSLCNG00005013848.1"/>
</dbReference>
<dbReference type="GO" id="GO:0000070">
    <property type="term" value="P:mitotic sister chromatid segregation"/>
    <property type="evidence" value="ECO:0007669"/>
    <property type="project" value="TreeGrafter"/>
</dbReference>
<evidence type="ECO:0000256" key="3">
    <source>
        <dbReference type="ARBA" id="ARBA00011714"/>
    </source>
</evidence>
<comment type="subunit">
    <text evidence="3">Component of the MIS12 complex composed of MIS12, DSN1, NSL1 and PMF1. Also interacts with KNL1, CBX3, CBX5, NDC80 and ZWINT.</text>
</comment>
<dbReference type="GO" id="GO:0000444">
    <property type="term" value="C:MIS12/MIND type complex"/>
    <property type="evidence" value="ECO:0007669"/>
    <property type="project" value="TreeGrafter"/>
</dbReference>
<accession>A0A667H1R5</accession>
<keyword evidence="5" id="KW-0158">Chromosome</keyword>
<dbReference type="InterPro" id="IPR008685">
    <property type="entry name" value="Centromere_Mis12"/>
</dbReference>
<sequence length="437" mass="48297">TPVSRGPARIQRGQREAGAAAAHHSGGGEDAGGGVGAADRWDLQVLQPEALVRHLPHRRLPPHFPFRQSAPAAGRGRRGLPPNQRRAPGPPPIARALRKARRPTASCVSAGAPPSCPTHQPTNVEERRVSPGSFHQSAPATAGFPARPLPGSERGAAPRGRPIRRPTASRLGPRSRRPESARCRGARGAASPRQQAVVQRRWRGAGARSVSPPSRSLGFLTVEINTAEVAKMSVDPMAYEAQFFGFTPQTCMLRIYIAFQDYLFEVTQAVEQVILKKLDGIPGCEVSPVQIRKCTEKFLGFMKGRFDSLFGKMEQLFLQLVLRIPPNVLLPEDKAQEMHPCGEKEFQLLQREIEELQERYKTEARAQQALLAELEEQKIVQAKLRQTLALFDELENAGRDQGTSDFRESLAFLVQNSRKLQNIRDSVEREGKRLKVS</sequence>
<feature type="region of interest" description="Disordered" evidence="13">
    <location>
        <begin position="1"/>
        <end position="36"/>
    </location>
</feature>
<evidence type="ECO:0000256" key="7">
    <source>
        <dbReference type="ARBA" id="ARBA00022776"/>
    </source>
</evidence>
<evidence type="ECO:0000256" key="8">
    <source>
        <dbReference type="ARBA" id="ARBA00022838"/>
    </source>
</evidence>
<dbReference type="Pfam" id="PF05859">
    <property type="entry name" value="Mis12"/>
    <property type="match status" value="1"/>
</dbReference>
<proteinExistence type="inferred from homology"/>
<evidence type="ECO:0000256" key="6">
    <source>
        <dbReference type="ARBA" id="ARBA00022618"/>
    </source>
</evidence>
<evidence type="ECO:0000313" key="14">
    <source>
        <dbReference type="Ensembl" id="ENSLCNP00005021197.1"/>
    </source>
</evidence>
<comment type="similarity">
    <text evidence="2">Belongs to the mis12 family.</text>
</comment>
<evidence type="ECO:0000256" key="12">
    <source>
        <dbReference type="SAM" id="Coils"/>
    </source>
</evidence>
<dbReference type="AlphaFoldDB" id="A0A667H1R5"/>
<name>A0A667H1R5_LYNCA</name>
<dbReference type="Proteomes" id="UP000472241">
    <property type="component" value="Unplaced"/>
</dbReference>
<evidence type="ECO:0000256" key="11">
    <source>
        <dbReference type="ARBA" id="ARBA00023328"/>
    </source>
</evidence>
<protein>
    <recommendedName>
        <fullName evidence="4">Protein MIS12 homolog</fullName>
    </recommendedName>
</protein>
<evidence type="ECO:0000256" key="2">
    <source>
        <dbReference type="ARBA" id="ARBA00008643"/>
    </source>
</evidence>
<dbReference type="PANTHER" id="PTHR14527:SF2">
    <property type="entry name" value="PROTEIN MIS12 HOMOLOG"/>
    <property type="match status" value="1"/>
</dbReference>
<reference evidence="14" key="1">
    <citation type="submission" date="2025-08" db="UniProtKB">
        <authorList>
            <consortium name="Ensembl"/>
        </authorList>
    </citation>
    <scope>IDENTIFICATION</scope>
</reference>
<comment type="subcellular location">
    <subcellularLocation>
        <location evidence="1">Chromosome</location>
        <location evidence="1">Centromere</location>
        <location evidence="1">Kinetochore</location>
    </subcellularLocation>
</comment>
<reference evidence="14" key="2">
    <citation type="submission" date="2025-09" db="UniProtKB">
        <authorList>
            <consortium name="Ensembl"/>
        </authorList>
    </citation>
    <scope>IDENTIFICATION</scope>
</reference>
<dbReference type="PANTHER" id="PTHR14527">
    <property type="entry name" value="PROTEIN MIS12 HOMOLOG"/>
    <property type="match status" value="1"/>
</dbReference>
<keyword evidence="10" id="KW-0131">Cell cycle</keyword>
<keyword evidence="6" id="KW-0132">Cell division</keyword>
<keyword evidence="9 12" id="KW-0175">Coiled coil</keyword>
<evidence type="ECO:0000256" key="10">
    <source>
        <dbReference type="ARBA" id="ARBA00023306"/>
    </source>
</evidence>
<keyword evidence="8" id="KW-0995">Kinetochore</keyword>
<dbReference type="GO" id="GO:0051382">
    <property type="term" value="P:kinetochore assembly"/>
    <property type="evidence" value="ECO:0007669"/>
    <property type="project" value="TreeGrafter"/>
</dbReference>
<evidence type="ECO:0000256" key="4">
    <source>
        <dbReference type="ARBA" id="ARBA00013793"/>
    </source>
</evidence>
<keyword evidence="7" id="KW-0498">Mitosis</keyword>
<organism evidence="14 15">
    <name type="scientific">Lynx canadensis</name>
    <name type="common">Canada lynx</name>
    <name type="synonym">Felis canadensis</name>
    <dbReference type="NCBI Taxonomy" id="61383"/>
    <lineage>
        <taxon>Eukaryota</taxon>
        <taxon>Metazoa</taxon>
        <taxon>Chordata</taxon>
        <taxon>Craniata</taxon>
        <taxon>Vertebrata</taxon>
        <taxon>Euteleostomi</taxon>
        <taxon>Mammalia</taxon>
        <taxon>Eutheria</taxon>
        <taxon>Laurasiatheria</taxon>
        <taxon>Carnivora</taxon>
        <taxon>Feliformia</taxon>
        <taxon>Felidae</taxon>
        <taxon>Felinae</taxon>
        <taxon>Lynx</taxon>
    </lineage>
</organism>
<evidence type="ECO:0000256" key="5">
    <source>
        <dbReference type="ARBA" id="ARBA00022454"/>
    </source>
</evidence>
<feature type="region of interest" description="Disordered" evidence="13">
    <location>
        <begin position="57"/>
        <end position="209"/>
    </location>
</feature>
<feature type="coiled-coil region" evidence="12">
    <location>
        <begin position="339"/>
        <end position="377"/>
    </location>
</feature>
<keyword evidence="11" id="KW-0137">Centromere</keyword>
<dbReference type="GO" id="GO:0005634">
    <property type="term" value="C:nucleus"/>
    <property type="evidence" value="ECO:0007669"/>
    <property type="project" value="InterPro"/>
</dbReference>